<gene>
    <name evidence="1" type="ORF">HMPREF0291_10500</name>
</gene>
<evidence type="ECO:0008006" key="3">
    <source>
        <dbReference type="Google" id="ProtNLM"/>
    </source>
</evidence>
<reference evidence="1" key="1">
    <citation type="submission" date="2010-06" db="EMBL/GenBank/DDBJ databases">
        <authorList>
            <person name="Muzny D."/>
            <person name="Qin X."/>
            <person name="Buhay C."/>
            <person name="Dugan-Rocha S."/>
            <person name="Ding Y."/>
            <person name="Chen G."/>
            <person name="Hawes A."/>
            <person name="Holder M."/>
            <person name="Jhangiani S."/>
            <person name="Johnson A."/>
            <person name="Khan Z."/>
            <person name="Li Z."/>
            <person name="Liu W."/>
            <person name="Liu X."/>
            <person name="Perez L."/>
            <person name="Shen H."/>
            <person name="Wang Q."/>
            <person name="Watt J."/>
            <person name="Xi L."/>
            <person name="Xin Y."/>
            <person name="Zhou J."/>
            <person name="Deng J."/>
            <person name="Jiang H."/>
            <person name="Liu Y."/>
            <person name="Qu J."/>
            <person name="Song X.-Z."/>
            <person name="Zhang L."/>
            <person name="Villasana D."/>
            <person name="Johnson A."/>
            <person name="Liu J."/>
            <person name="Liyanage D."/>
            <person name="Lorensuhewa L."/>
            <person name="Robinson T."/>
            <person name="Song A."/>
            <person name="Song B.-B."/>
            <person name="Dinh H."/>
            <person name="Thornton R."/>
            <person name="Coyle M."/>
            <person name="Francisco L."/>
            <person name="Jackson L."/>
            <person name="Javaid M."/>
            <person name="Korchina V."/>
            <person name="Kovar C."/>
            <person name="Mata R."/>
            <person name="Mathew T."/>
            <person name="Ngo R."/>
            <person name="Nguyen L."/>
            <person name="Nguyen N."/>
            <person name="Okwuonu G."/>
            <person name="Ongeri F."/>
            <person name="Pham C."/>
            <person name="Simmons D."/>
            <person name="Wilczek-Boney K."/>
            <person name="Hale W."/>
            <person name="Jakkamsetti A."/>
            <person name="Pham P."/>
            <person name="Ruth R."/>
            <person name="San Lucas F."/>
            <person name="Warren J."/>
            <person name="Zhang J."/>
            <person name="Zhao Z."/>
            <person name="Zhou C."/>
            <person name="Zhu D."/>
            <person name="Lee S."/>
            <person name="Bess C."/>
            <person name="Blankenburg K."/>
            <person name="Forbes L."/>
            <person name="Fu Q."/>
            <person name="Gubbala S."/>
            <person name="Hirani K."/>
            <person name="Jayaseelan J.C."/>
            <person name="Lara F."/>
            <person name="Munidasa M."/>
            <person name="Palculict T."/>
            <person name="Patil S."/>
            <person name="Pu L.-L."/>
            <person name="Saada N."/>
            <person name="Tang L."/>
            <person name="Weissenberger G."/>
            <person name="Zhu Y."/>
            <person name="Hemphill L."/>
            <person name="Shang Y."/>
            <person name="Youmans B."/>
            <person name="Ayvaz T."/>
            <person name="Ross M."/>
            <person name="Santibanez J."/>
            <person name="Aqrawi P."/>
            <person name="Gross S."/>
            <person name="Joshi V."/>
            <person name="Fowler G."/>
            <person name="Nazareth L."/>
            <person name="Reid J."/>
            <person name="Worley K."/>
            <person name="Petrosino J."/>
            <person name="Highlander S."/>
            <person name="Gibbs R."/>
        </authorList>
    </citation>
    <scope>NUCLEOTIDE SEQUENCE [LARGE SCALE GENOMIC DNA]</scope>
    <source>
        <strain evidence="1">ATCC 33030</strain>
    </source>
</reference>
<dbReference type="SUPFAM" id="SSF56601">
    <property type="entry name" value="beta-lactamase/transpeptidase-like"/>
    <property type="match status" value="1"/>
</dbReference>
<dbReference type="HOGENOM" id="CLU_058592_1_1_11"/>
<dbReference type="STRING" id="585529.HMPREF0291_10500"/>
<accession>D7WBL1</accession>
<organism evidence="1 2">
    <name type="scientific">Corynebacterium genitalium ATCC 33030</name>
    <dbReference type="NCBI Taxonomy" id="585529"/>
    <lineage>
        <taxon>Bacteria</taxon>
        <taxon>Bacillati</taxon>
        <taxon>Actinomycetota</taxon>
        <taxon>Actinomycetes</taxon>
        <taxon>Mycobacteriales</taxon>
        <taxon>Corynebacteriaceae</taxon>
        <taxon>Corynebacterium</taxon>
    </lineage>
</organism>
<dbReference type="AlphaFoldDB" id="D7WBL1"/>
<evidence type="ECO:0000313" key="1">
    <source>
        <dbReference type="EMBL" id="EFK55242.1"/>
    </source>
</evidence>
<name>D7WBL1_9CORY</name>
<dbReference type="Proteomes" id="UP000004208">
    <property type="component" value="Unassembled WGS sequence"/>
</dbReference>
<sequence length="269" mass="28698">MCALVIAVGLAPAAHAVDVKRGAPGGRTAVAVYHPDGSWTGSLDAHQPRAALSLSKLYLGYWVLQHGAPVDKAQVEHMIRVSPDSIAAHLDRRYPQAIDAVARQFGLTNTARRGRWGNTATSAYDAAKFVERIRRDPLAAPIIRGMRTASPIAQDGFRQDYGTSRLPGAEGTKFGWSDDRRSYTATVSFGPGWAAAAMTVGDAGANTHDALAMIDPAQPAPSAPMSSVGPWSIPLVPLRDILPPQVPYQIRDAVPRDVLVPAGPVQFRP</sequence>
<dbReference type="InterPro" id="IPR012338">
    <property type="entry name" value="Beta-lactam/transpept-like"/>
</dbReference>
<dbReference type="EMBL" id="ACLJ02000001">
    <property type="protein sequence ID" value="EFK55242.1"/>
    <property type="molecule type" value="Genomic_DNA"/>
</dbReference>
<dbReference type="eggNOG" id="COG1686">
    <property type="taxonomic scope" value="Bacteria"/>
</dbReference>
<dbReference type="Gene3D" id="3.40.710.10">
    <property type="entry name" value="DD-peptidase/beta-lactamase superfamily"/>
    <property type="match status" value="1"/>
</dbReference>
<comment type="caution">
    <text evidence="1">The sequence shown here is derived from an EMBL/GenBank/DDBJ whole genome shotgun (WGS) entry which is preliminary data.</text>
</comment>
<evidence type="ECO:0000313" key="2">
    <source>
        <dbReference type="Proteomes" id="UP000004208"/>
    </source>
</evidence>
<keyword evidence="2" id="KW-1185">Reference proteome</keyword>
<protein>
    <recommendedName>
        <fullName evidence="3">Serine hydrolase</fullName>
    </recommendedName>
</protein>
<proteinExistence type="predicted"/>